<evidence type="ECO:0000256" key="9">
    <source>
        <dbReference type="ARBA" id="ARBA00022958"/>
    </source>
</evidence>
<evidence type="ECO:0000256" key="8">
    <source>
        <dbReference type="ARBA" id="ARBA00022857"/>
    </source>
</evidence>
<evidence type="ECO:0000256" key="18">
    <source>
        <dbReference type="HAMAP-Rule" id="MF_01966"/>
    </source>
</evidence>
<evidence type="ECO:0000256" key="5">
    <source>
        <dbReference type="ARBA" id="ARBA00022723"/>
    </source>
</evidence>
<feature type="binding site" evidence="18">
    <location>
        <position position="159"/>
    </location>
    <ligand>
        <name>K(+)</name>
        <dbReference type="ChEBI" id="CHEBI:29103"/>
    </ligand>
</feature>
<feature type="binding site" evidence="17">
    <location>
        <position position="434"/>
    </location>
    <ligand>
        <name>(6S)-NADPHX</name>
        <dbReference type="ChEBI" id="CHEBI:64076"/>
    </ligand>
</feature>
<comment type="similarity">
    <text evidence="18">Belongs to the NnrE/AIBP family.</text>
</comment>
<proteinExistence type="inferred from homology"/>
<evidence type="ECO:0000256" key="4">
    <source>
        <dbReference type="ARBA" id="ARBA00009524"/>
    </source>
</evidence>
<evidence type="ECO:0000313" key="23">
    <source>
        <dbReference type="EMBL" id="GGA52857.1"/>
    </source>
</evidence>
<dbReference type="Pfam" id="PF03853">
    <property type="entry name" value="YjeF_N"/>
    <property type="match status" value="1"/>
</dbReference>
<dbReference type="InterPro" id="IPR030677">
    <property type="entry name" value="Nnr"/>
</dbReference>
<feature type="binding site" evidence="18">
    <location>
        <position position="156"/>
    </location>
    <ligand>
        <name>(6S)-NADPHX</name>
        <dbReference type="ChEBI" id="CHEBI:64076"/>
    </ligand>
</feature>
<dbReference type="EC" id="4.2.1.136" evidence="19"/>
<keyword evidence="12 17" id="KW-0456">Lyase</keyword>
<evidence type="ECO:0000256" key="11">
    <source>
        <dbReference type="ARBA" id="ARBA00023235"/>
    </source>
</evidence>
<comment type="catalytic activity">
    <reaction evidence="15 17 19">
        <text>(6S)-NADHX + ADP = AMP + phosphate + NADH + H(+)</text>
        <dbReference type="Rhea" id="RHEA:32223"/>
        <dbReference type="ChEBI" id="CHEBI:15378"/>
        <dbReference type="ChEBI" id="CHEBI:43474"/>
        <dbReference type="ChEBI" id="CHEBI:57945"/>
        <dbReference type="ChEBI" id="CHEBI:64074"/>
        <dbReference type="ChEBI" id="CHEBI:456215"/>
        <dbReference type="ChEBI" id="CHEBI:456216"/>
        <dbReference type="EC" id="4.2.1.136"/>
    </reaction>
</comment>
<evidence type="ECO:0000256" key="16">
    <source>
        <dbReference type="ARBA" id="ARBA00049209"/>
    </source>
</evidence>
<evidence type="ECO:0000256" key="6">
    <source>
        <dbReference type="ARBA" id="ARBA00022741"/>
    </source>
</evidence>
<dbReference type="HAMAP" id="MF_01965">
    <property type="entry name" value="NADHX_dehydratase"/>
    <property type="match status" value="1"/>
</dbReference>
<evidence type="ECO:0000256" key="14">
    <source>
        <dbReference type="ARBA" id="ARBA00025153"/>
    </source>
</evidence>
<evidence type="ECO:0000256" key="1">
    <source>
        <dbReference type="ARBA" id="ARBA00000013"/>
    </source>
</evidence>
<keyword evidence="24" id="KW-1185">Reference proteome</keyword>
<dbReference type="EMBL" id="BMDW01000014">
    <property type="protein sequence ID" value="GGA52857.1"/>
    <property type="molecule type" value="Genomic_DNA"/>
</dbReference>
<evidence type="ECO:0000259" key="22">
    <source>
        <dbReference type="PROSITE" id="PS51385"/>
    </source>
</evidence>
<feature type="binding site" evidence="17">
    <location>
        <position position="314"/>
    </location>
    <ligand>
        <name>(6S)-NADPHX</name>
        <dbReference type="ChEBI" id="CHEBI:64076"/>
    </ligand>
</feature>
<keyword evidence="8 17" id="KW-0521">NADP</keyword>
<dbReference type="InterPro" id="IPR004443">
    <property type="entry name" value="YjeF_N_dom"/>
</dbReference>
<dbReference type="SUPFAM" id="SSF53613">
    <property type="entry name" value="Ribokinase-like"/>
    <property type="match status" value="1"/>
</dbReference>
<dbReference type="PANTHER" id="PTHR12592:SF0">
    <property type="entry name" value="ATP-DEPENDENT (S)-NAD(P)H-HYDRATE DEHYDRATASE"/>
    <property type="match status" value="1"/>
</dbReference>
<comment type="catalytic activity">
    <reaction evidence="1 18 19">
        <text>(6R)-NADHX = (6S)-NADHX</text>
        <dbReference type="Rhea" id="RHEA:32215"/>
        <dbReference type="ChEBI" id="CHEBI:64074"/>
        <dbReference type="ChEBI" id="CHEBI:64075"/>
        <dbReference type="EC" id="5.1.99.6"/>
    </reaction>
</comment>
<sequence>MTPIEGQPILTAAQMRAAEDRAIADGASVESLMDRAGAGVAEAVRRLAAGSPVLVLCGPGNNGGDGYVAARVLRQNGVEVRVGALGEPKTEAASAARAAWAGAVERFPDAPLEQHDISPVVVEAVFGTGLSRPLDDDVARTINALVQCARLSVAVDLPSGVDTDTGAELNPLSLPHYSLTLALGALKPAHVLQPAASVCGAVRLLDIGLGLDHIGSPRENVSADQVIARPPLFALQAADHKYSRGMVVVIGGAMPGAAALAVQSAMRAGAGYGLLFAEPGTAMPHAVVQRDWSPQALTAAIAGKPKVGIVIGPGLGRDDAAVAKLDAAIASERPIVIDGDALHLLEERHFAIFRHRATIVDRDRRVFLTPHAGEFKALFGAWTGSKIAAARAAARHSGATVVFKGPDTVIAHPNGHTNVALAGSPWLSTAGTGDVLAGILGATLFSAPFGAAEAAVWMHAEAARRLGGAFIADDLARELSAVRASR</sequence>
<keyword evidence="9 18" id="KW-0630">Potassium</keyword>
<dbReference type="HAMAP" id="MF_01966">
    <property type="entry name" value="NADHX_epimerase"/>
    <property type="match status" value="1"/>
</dbReference>
<feature type="domain" description="YjeF N-terminal" evidence="22">
    <location>
        <begin position="15"/>
        <end position="215"/>
    </location>
</feature>
<dbReference type="SUPFAM" id="SSF64153">
    <property type="entry name" value="YjeF N-terminal domain-like"/>
    <property type="match status" value="1"/>
</dbReference>
<dbReference type="PROSITE" id="PS01050">
    <property type="entry name" value="YJEF_C_2"/>
    <property type="match status" value="1"/>
</dbReference>
<organism evidence="23 24">
    <name type="scientific">Sphingomonas psychrolutea</name>
    <dbReference type="NCBI Taxonomy" id="1259676"/>
    <lineage>
        <taxon>Bacteria</taxon>
        <taxon>Pseudomonadati</taxon>
        <taxon>Pseudomonadota</taxon>
        <taxon>Alphaproteobacteria</taxon>
        <taxon>Sphingomonadales</taxon>
        <taxon>Sphingomonadaceae</taxon>
        <taxon>Sphingomonas</taxon>
    </lineage>
</organism>
<comment type="function">
    <text evidence="14 19">Bifunctional enzyme that catalyzes the epimerization of the S- and R-forms of NAD(P)HX and the dehydration of the S-form of NAD(P)HX at the expense of ADP, which is converted to AMP. This allows the repair of both epimers of NAD(P)HX, a damaged form of NAD(P)H that is a result of enzymatic or heat-dependent hydration.</text>
</comment>
<feature type="binding site" evidence="17">
    <location>
        <position position="371"/>
    </location>
    <ligand>
        <name>(6S)-NADPHX</name>
        <dbReference type="ChEBI" id="CHEBI:64076"/>
    </ligand>
</feature>
<dbReference type="PANTHER" id="PTHR12592">
    <property type="entry name" value="ATP-DEPENDENT (S)-NAD(P)H-HYDRATE DEHYDRATASE FAMILY MEMBER"/>
    <property type="match status" value="1"/>
</dbReference>
<comment type="similarity">
    <text evidence="17">Belongs to the NnrD/CARKD family.</text>
</comment>
<accession>A0ABQ1GZ95</accession>
<dbReference type="PROSITE" id="PS51385">
    <property type="entry name" value="YJEF_N"/>
    <property type="match status" value="1"/>
</dbReference>
<reference evidence="24" key="1">
    <citation type="journal article" date="2019" name="Int. J. Syst. Evol. Microbiol.">
        <title>The Global Catalogue of Microorganisms (GCM) 10K type strain sequencing project: providing services to taxonomists for standard genome sequencing and annotation.</title>
        <authorList>
            <consortium name="The Broad Institute Genomics Platform"/>
            <consortium name="The Broad Institute Genome Sequencing Center for Infectious Disease"/>
            <person name="Wu L."/>
            <person name="Ma J."/>
        </authorList>
    </citation>
    <scope>NUCLEOTIDE SEQUENCE [LARGE SCALE GENOMIC DNA]</scope>
    <source>
        <strain evidence="24">CGMCC 1.10106</strain>
    </source>
</reference>
<feature type="binding site" evidence="17">
    <location>
        <position position="433"/>
    </location>
    <ligand>
        <name>AMP</name>
        <dbReference type="ChEBI" id="CHEBI:456215"/>
    </ligand>
</feature>
<feature type="binding site" evidence="17">
    <location>
        <position position="257"/>
    </location>
    <ligand>
        <name>(6S)-NADPHX</name>
        <dbReference type="ChEBI" id="CHEBI:64076"/>
    </ligand>
</feature>
<keyword evidence="11 18" id="KW-0413">Isomerase</keyword>
<evidence type="ECO:0000256" key="15">
    <source>
        <dbReference type="ARBA" id="ARBA00048238"/>
    </source>
</evidence>
<evidence type="ECO:0000256" key="17">
    <source>
        <dbReference type="HAMAP-Rule" id="MF_01965"/>
    </source>
</evidence>
<comment type="similarity">
    <text evidence="4 19">In the C-terminal section; belongs to the NnrD/CARKD family.</text>
</comment>
<dbReference type="PROSITE" id="PS51383">
    <property type="entry name" value="YJEF_C_3"/>
    <property type="match status" value="1"/>
</dbReference>
<feature type="domain" description="YjeF C-terminal" evidence="21">
    <location>
        <begin position="224"/>
        <end position="486"/>
    </location>
</feature>
<evidence type="ECO:0000256" key="3">
    <source>
        <dbReference type="ARBA" id="ARBA00006001"/>
    </source>
</evidence>
<feature type="binding site" evidence="17">
    <location>
        <begin position="404"/>
        <end position="408"/>
    </location>
    <ligand>
        <name>AMP</name>
        <dbReference type="ChEBI" id="CHEBI:456215"/>
    </ligand>
</feature>
<keyword evidence="10 17" id="KW-0520">NAD</keyword>
<evidence type="ECO:0000256" key="2">
    <source>
        <dbReference type="ARBA" id="ARBA00000909"/>
    </source>
</evidence>
<evidence type="ECO:0000256" key="19">
    <source>
        <dbReference type="PIRNR" id="PIRNR017184"/>
    </source>
</evidence>
<keyword evidence="7 17" id="KW-0067">ATP-binding</keyword>
<dbReference type="InterPro" id="IPR000631">
    <property type="entry name" value="CARKD"/>
</dbReference>
<feature type="binding site" evidence="18">
    <location>
        <position position="62"/>
    </location>
    <ligand>
        <name>K(+)</name>
        <dbReference type="ChEBI" id="CHEBI:29103"/>
    </ligand>
</feature>
<evidence type="ECO:0000256" key="10">
    <source>
        <dbReference type="ARBA" id="ARBA00023027"/>
    </source>
</evidence>
<dbReference type="InterPro" id="IPR036652">
    <property type="entry name" value="YjeF_N_dom_sf"/>
</dbReference>
<dbReference type="CDD" id="cd01171">
    <property type="entry name" value="YXKO-related"/>
    <property type="match status" value="1"/>
</dbReference>
<dbReference type="EC" id="5.1.99.6" evidence="19"/>
<comment type="subunit">
    <text evidence="17">Homotetramer.</text>
</comment>
<keyword evidence="5 18" id="KW-0479">Metal-binding</keyword>
<dbReference type="PIRSF" id="PIRSF017184">
    <property type="entry name" value="Nnr"/>
    <property type="match status" value="1"/>
</dbReference>
<evidence type="ECO:0000256" key="13">
    <source>
        <dbReference type="ARBA" id="ARBA00023268"/>
    </source>
</evidence>
<comment type="caution">
    <text evidence="23">The sequence shown here is derived from an EMBL/GenBank/DDBJ whole genome shotgun (WGS) entry which is preliminary data.</text>
</comment>
<feature type="binding site" evidence="18">
    <location>
        <begin position="127"/>
        <end position="133"/>
    </location>
    <ligand>
        <name>(6S)-NADPHX</name>
        <dbReference type="ChEBI" id="CHEBI:64076"/>
    </ligand>
</feature>
<evidence type="ECO:0000256" key="7">
    <source>
        <dbReference type="ARBA" id="ARBA00022840"/>
    </source>
</evidence>
<comment type="catalytic activity">
    <reaction evidence="2 18 19">
        <text>(6R)-NADPHX = (6S)-NADPHX</text>
        <dbReference type="Rhea" id="RHEA:32227"/>
        <dbReference type="ChEBI" id="CHEBI:64076"/>
        <dbReference type="ChEBI" id="CHEBI:64077"/>
        <dbReference type="EC" id="5.1.99.6"/>
    </reaction>
</comment>
<evidence type="ECO:0000313" key="24">
    <source>
        <dbReference type="Proteomes" id="UP000618591"/>
    </source>
</evidence>
<evidence type="ECO:0000256" key="12">
    <source>
        <dbReference type="ARBA" id="ARBA00023239"/>
    </source>
</evidence>
<name>A0ABQ1GZ95_9SPHN</name>
<feature type="domain" description="Rhodanese" evidence="20">
    <location>
        <begin position="40"/>
        <end position="91"/>
    </location>
</feature>
<comment type="function">
    <text evidence="17">Catalyzes the dehydration of the S-form of NAD(P)HX at the expense of ADP, which is converted to AMP. Together with NAD(P)HX epimerase, which catalyzes the epimerization of the S- and R-forms, the enzyme allows the repair of both epimers of NAD(P)HX, a damaged form of NAD(P)H that is a result of enzymatic or heat-dependent hydration.</text>
</comment>
<keyword evidence="6 17" id="KW-0547">Nucleotide-binding</keyword>
<evidence type="ECO:0000259" key="20">
    <source>
        <dbReference type="PROSITE" id="PS50206"/>
    </source>
</evidence>
<comment type="cofactor">
    <cofactor evidence="17">
        <name>Mg(2+)</name>
        <dbReference type="ChEBI" id="CHEBI:18420"/>
    </cofactor>
</comment>
<comment type="function">
    <text evidence="18">Catalyzes the epimerization of the S- and R-forms of NAD(P)HX, a damaged form of NAD(P)H that is a result of enzymatic or heat-dependent hydration. This is a prerequisite for the S-specific NAD(P)H-hydrate dehydratase to allow the repair of both epimers of NAD(P)HX.</text>
</comment>
<dbReference type="NCBIfam" id="TIGR00197">
    <property type="entry name" value="yjeF_nterm"/>
    <property type="match status" value="1"/>
</dbReference>
<gene>
    <name evidence="17" type="primary">nnrD</name>
    <name evidence="18" type="synonym">nnrE</name>
    <name evidence="23" type="ORF">GCM10011395_24020</name>
</gene>
<dbReference type="InterPro" id="IPR029056">
    <property type="entry name" value="Ribokinase-like"/>
</dbReference>
<comment type="cofactor">
    <cofactor evidence="18 19">
        <name>K(+)</name>
        <dbReference type="ChEBI" id="CHEBI:29103"/>
    </cofactor>
    <text evidence="18 19">Binds 1 potassium ion per subunit.</text>
</comment>
<dbReference type="Proteomes" id="UP000618591">
    <property type="component" value="Unassembled WGS sequence"/>
</dbReference>
<keyword evidence="13" id="KW-0511">Multifunctional enzyme</keyword>
<evidence type="ECO:0000259" key="21">
    <source>
        <dbReference type="PROSITE" id="PS51383"/>
    </source>
</evidence>
<dbReference type="Pfam" id="PF01256">
    <property type="entry name" value="Carb_kinase"/>
    <property type="match status" value="1"/>
</dbReference>
<protein>
    <recommendedName>
        <fullName evidence="19">Bifunctional NAD(P)H-hydrate repair enzyme</fullName>
    </recommendedName>
    <alternativeName>
        <fullName evidence="19">Nicotinamide nucleotide repair protein</fullName>
    </alternativeName>
    <domain>
        <recommendedName>
            <fullName evidence="19">ADP-dependent (S)-NAD(P)H-hydrate dehydratase</fullName>
            <ecNumber evidence="19">4.2.1.136</ecNumber>
        </recommendedName>
        <alternativeName>
            <fullName evidence="19">ADP-dependent NAD(P)HX dehydratase</fullName>
        </alternativeName>
    </domain>
    <domain>
        <recommendedName>
            <fullName evidence="19">NAD(P)H-hydrate epimerase</fullName>
            <ecNumber evidence="19">5.1.99.6</ecNumber>
        </recommendedName>
    </domain>
</protein>
<dbReference type="Gene3D" id="3.40.50.10260">
    <property type="entry name" value="YjeF N-terminal domain"/>
    <property type="match status" value="1"/>
</dbReference>
<dbReference type="RefSeq" id="WP_188447780.1">
    <property type="nucleotide sequence ID" value="NZ_BMDW01000014.1"/>
</dbReference>
<dbReference type="InterPro" id="IPR001763">
    <property type="entry name" value="Rhodanese-like_dom"/>
</dbReference>
<comment type="caution">
    <text evidence="18">Lacks conserved residue(s) required for the propagation of feature annotation.</text>
</comment>
<feature type="binding site" evidence="18">
    <location>
        <begin position="61"/>
        <end position="65"/>
    </location>
    <ligand>
        <name>(6S)-NADPHX</name>
        <dbReference type="ChEBI" id="CHEBI:64076"/>
    </ligand>
</feature>
<dbReference type="PROSITE" id="PS50206">
    <property type="entry name" value="RHODANESE_3"/>
    <property type="match status" value="1"/>
</dbReference>
<dbReference type="InterPro" id="IPR017953">
    <property type="entry name" value="Carbohydrate_kinase_pred_CS"/>
</dbReference>
<dbReference type="Gene3D" id="3.40.1190.20">
    <property type="match status" value="1"/>
</dbReference>
<comment type="similarity">
    <text evidence="3 19">In the N-terminal section; belongs to the NnrE/AIBP family.</text>
</comment>
<comment type="catalytic activity">
    <reaction evidence="16 17 19">
        <text>(6S)-NADPHX + ADP = AMP + phosphate + NADPH + H(+)</text>
        <dbReference type="Rhea" id="RHEA:32235"/>
        <dbReference type="ChEBI" id="CHEBI:15378"/>
        <dbReference type="ChEBI" id="CHEBI:43474"/>
        <dbReference type="ChEBI" id="CHEBI:57783"/>
        <dbReference type="ChEBI" id="CHEBI:64076"/>
        <dbReference type="ChEBI" id="CHEBI:456215"/>
        <dbReference type="ChEBI" id="CHEBI:456216"/>
        <dbReference type="EC" id="4.2.1.136"/>
    </reaction>
</comment>